<dbReference type="EMBL" id="HG916852">
    <property type="protein sequence ID" value="CDM56425.1"/>
    <property type="molecule type" value="Genomic_DNA"/>
</dbReference>
<evidence type="ECO:0000313" key="1">
    <source>
        <dbReference type="EMBL" id="CDM56425.1"/>
    </source>
</evidence>
<dbReference type="eggNOG" id="ENOG50312JN">
    <property type="taxonomic scope" value="Bacteria"/>
</dbReference>
<dbReference type="HOGENOM" id="CLU_189198_0_0_5"/>
<organism evidence="1 2">
    <name type="scientific">Rhizobium favelukesii</name>
    <dbReference type="NCBI Taxonomy" id="348824"/>
    <lineage>
        <taxon>Bacteria</taxon>
        <taxon>Pseudomonadati</taxon>
        <taxon>Pseudomonadota</taxon>
        <taxon>Alphaproteobacteria</taxon>
        <taxon>Hyphomicrobiales</taxon>
        <taxon>Rhizobiaceae</taxon>
        <taxon>Rhizobium/Agrobacterium group</taxon>
        <taxon>Rhizobium</taxon>
    </lineage>
</organism>
<dbReference type="Proteomes" id="UP000019443">
    <property type="component" value="Chromosome"/>
</dbReference>
<proteinExistence type="predicted"/>
<gene>
    <name evidence="1" type="ORF">LPU83_0747</name>
</gene>
<reference evidence="1" key="1">
    <citation type="submission" date="2013-11" db="EMBL/GenBank/DDBJ databases">
        <title>Draft genome sequence of the broad-host-range Rhizobium sp. LPU83 strain, a member of the low-genetic diversity Oregon-like Rhizobium sp. group.</title>
        <authorList>
            <person name="Wibberg D."/>
            <person name="Puehler A."/>
            <person name="Schlueter A."/>
        </authorList>
    </citation>
    <scope>NUCLEOTIDE SEQUENCE [LARGE SCALE GENOMIC DNA]</scope>
    <source>
        <strain evidence="1">LPU83</strain>
    </source>
</reference>
<name>W6R7U6_9HYPH</name>
<keyword evidence="2" id="KW-1185">Reference proteome</keyword>
<evidence type="ECO:0000313" key="2">
    <source>
        <dbReference type="Proteomes" id="UP000019443"/>
    </source>
</evidence>
<accession>W6R7U6</accession>
<dbReference type="RefSeq" id="WP_024313067.1">
    <property type="nucleotide sequence ID" value="NZ_ATTO01000002.1"/>
</dbReference>
<sequence>MTCKDHNAASHEGVVKIGSTVREALKNDPKLGKLSQANLLMAINNAREAHKDAKLIDALHM</sequence>
<dbReference type="KEGG" id="rhl:LPU83_0747"/>
<protein>
    <submittedName>
        <fullName evidence="1">Uncharacterized protein</fullName>
    </submittedName>
</protein>
<dbReference type="AlphaFoldDB" id="W6R7U6"/>